<dbReference type="Pfam" id="PF04185">
    <property type="entry name" value="Phosphoesterase"/>
    <property type="match status" value="1"/>
</dbReference>
<keyword evidence="2" id="KW-1133">Transmembrane helix</keyword>
<organism evidence="4">
    <name type="scientific">uncultured Truepera sp</name>
    <dbReference type="NCBI Taxonomy" id="543023"/>
    <lineage>
        <taxon>Bacteria</taxon>
        <taxon>Thermotogati</taxon>
        <taxon>Deinococcota</taxon>
        <taxon>Deinococci</taxon>
        <taxon>Trueperales</taxon>
        <taxon>Trueperaceae</taxon>
        <taxon>Truepera</taxon>
        <taxon>environmental samples</taxon>
    </lineage>
</organism>
<keyword evidence="2" id="KW-0812">Transmembrane</keyword>
<proteinExistence type="predicted"/>
<gene>
    <name evidence="4" type="ORF">AVDCRST_MAG86-1627</name>
</gene>
<dbReference type="GO" id="GO:0003993">
    <property type="term" value="F:acid phosphatase activity"/>
    <property type="evidence" value="ECO:0007669"/>
    <property type="project" value="UniProtKB-EC"/>
</dbReference>
<dbReference type="EMBL" id="CADCWP010000120">
    <property type="protein sequence ID" value="CAA9570688.1"/>
    <property type="molecule type" value="Genomic_DNA"/>
</dbReference>
<dbReference type="InterPro" id="IPR007312">
    <property type="entry name" value="Phosphoesterase"/>
</dbReference>
<keyword evidence="3" id="KW-0732">Signal</keyword>
<dbReference type="PANTHER" id="PTHR31956:SF1">
    <property type="entry name" value="NON-SPECIFIC PHOSPHOLIPASE C1"/>
    <property type="match status" value="1"/>
</dbReference>
<dbReference type="EC" id="3.1.3.2" evidence="4"/>
<dbReference type="AlphaFoldDB" id="A0A6J4V7A1"/>
<feature type="transmembrane region" description="Helical" evidence="2">
    <location>
        <begin position="418"/>
        <end position="439"/>
    </location>
</feature>
<sequence length="453" mass="51096">MIYRLACGRLACGLLMLGLGSFSLAGAQPPADPKPNTPIKHLVVLMQQNRTFDHYFGSYPGSDGPPPGVCMPFNSRQPDAGECVKPYYLGDDQSADLAHNPEIFGRQFNGGAMNGFVHALRLRKQDGALSMAYYDDRDLPYYWNLADEFVLFDRFFSSAHAGSIWNRLFWVAGQVTGEEHRIPKEGFGDLPTIFDRLQEKGVSWKFYVNNYDPQLNYRNLKDSPFLHPQVQWVPLLSFDRFIDDPKLSSHIVDMSEYFEDLRNGTLHAVSYMLALGATEHPPAHPEKGQRFVRKVLQPLISSEMWNSSAFILTYDDWGGWYDHVPPPQVDRYGYGFRVPTLLVSPYAKRGYVDSTVLDSTSILKFIEQNYGLKPLATRDARANSIAGAFDFTNPPREAEFFSFSRETAQEKAAPRIEMIYATYGGAVAVAVAVGFFASVRSTRTRRDETGVVR</sequence>
<reference evidence="4" key="1">
    <citation type="submission" date="2020-02" db="EMBL/GenBank/DDBJ databases">
        <authorList>
            <person name="Meier V. D."/>
        </authorList>
    </citation>
    <scope>NUCLEOTIDE SEQUENCE</scope>
    <source>
        <strain evidence="4">AVDCRST_MAG86</strain>
    </source>
</reference>
<feature type="chain" id="PRO_5026767596" evidence="3">
    <location>
        <begin position="28"/>
        <end position="453"/>
    </location>
</feature>
<evidence type="ECO:0000256" key="2">
    <source>
        <dbReference type="SAM" id="Phobius"/>
    </source>
</evidence>
<keyword evidence="1 4" id="KW-0378">Hydrolase</keyword>
<dbReference type="SUPFAM" id="SSF53649">
    <property type="entry name" value="Alkaline phosphatase-like"/>
    <property type="match status" value="1"/>
</dbReference>
<feature type="signal peptide" evidence="3">
    <location>
        <begin position="1"/>
        <end position="27"/>
    </location>
</feature>
<protein>
    <submittedName>
        <fullName evidence="4">Acid phosphatase</fullName>
        <ecNumber evidence="4">3.1.3.2</ecNumber>
    </submittedName>
</protein>
<evidence type="ECO:0000256" key="1">
    <source>
        <dbReference type="ARBA" id="ARBA00022801"/>
    </source>
</evidence>
<keyword evidence="2" id="KW-0472">Membrane</keyword>
<dbReference type="CDD" id="cd16013">
    <property type="entry name" value="AcpA"/>
    <property type="match status" value="1"/>
</dbReference>
<dbReference type="InterPro" id="IPR017850">
    <property type="entry name" value="Alkaline_phosphatase_core_sf"/>
</dbReference>
<dbReference type="PANTHER" id="PTHR31956">
    <property type="entry name" value="NON-SPECIFIC PHOSPHOLIPASE C4-RELATED"/>
    <property type="match status" value="1"/>
</dbReference>
<evidence type="ECO:0000256" key="3">
    <source>
        <dbReference type="SAM" id="SignalP"/>
    </source>
</evidence>
<accession>A0A6J4V7A1</accession>
<dbReference type="Gene3D" id="3.40.720.10">
    <property type="entry name" value="Alkaline Phosphatase, subunit A"/>
    <property type="match status" value="2"/>
</dbReference>
<name>A0A6J4V7A1_9DEIN</name>
<evidence type="ECO:0000313" key="4">
    <source>
        <dbReference type="EMBL" id="CAA9570688.1"/>
    </source>
</evidence>